<feature type="signal peptide" evidence="1">
    <location>
        <begin position="1"/>
        <end position="17"/>
    </location>
</feature>
<dbReference type="VEuPathDB" id="FungiDB:H257_02775"/>
<dbReference type="Pfam" id="PF19193">
    <property type="entry name" value="Tectonin"/>
    <property type="match status" value="1"/>
</dbReference>
<name>A0A3R6XRA2_APHAT</name>
<dbReference type="Gene3D" id="2.115.10.10">
    <property type="entry name" value="Tachylectin 2"/>
    <property type="match status" value="1"/>
</dbReference>
<gene>
    <name evidence="2" type="ORF">DYB26_008836</name>
</gene>
<proteinExistence type="predicted"/>
<evidence type="ECO:0000313" key="2">
    <source>
        <dbReference type="EMBL" id="RHY89373.1"/>
    </source>
</evidence>
<feature type="chain" id="PRO_5018722555" description="Ig-like domain-containing protein" evidence="1">
    <location>
        <begin position="18"/>
        <end position="499"/>
    </location>
</feature>
<evidence type="ECO:0000313" key="3">
    <source>
        <dbReference type="Proteomes" id="UP000286510"/>
    </source>
</evidence>
<reference evidence="2 3" key="1">
    <citation type="submission" date="2018-08" db="EMBL/GenBank/DDBJ databases">
        <title>Aphanomyces genome sequencing and annotation.</title>
        <authorList>
            <person name="Minardi D."/>
            <person name="Oidtmann B."/>
            <person name="Van Der Giezen M."/>
            <person name="Studholme D.J."/>
        </authorList>
    </citation>
    <scope>NUCLEOTIDE SEQUENCE [LARGE SCALE GENOMIC DNA]</scope>
    <source>
        <strain evidence="2 3">FDL457</strain>
    </source>
</reference>
<accession>A0A3R6XRA2</accession>
<dbReference type="EMBL" id="QUTF01022486">
    <property type="protein sequence ID" value="RHY89373.1"/>
    <property type="molecule type" value="Genomic_DNA"/>
</dbReference>
<dbReference type="Proteomes" id="UP000286510">
    <property type="component" value="Unassembled WGS sequence"/>
</dbReference>
<keyword evidence="1" id="KW-0732">Signal</keyword>
<feature type="non-terminal residue" evidence="2">
    <location>
        <position position="499"/>
    </location>
</feature>
<dbReference type="InterPro" id="IPR006624">
    <property type="entry name" value="Beta-propeller_rpt_TECPR"/>
</dbReference>
<sequence>MVHALHILFALAALTSAKTTYPSWTTMPSPAGGNGDLKSVSSGGNTVCVVVGASKIQCGAFNAKKADVDWNAVSGELEQVVVGPRGTIIGVNNDNEVRYSSKILPTQAWIQISGETYESVSMDEDKFVCGVTPDNKLDCAWNGIKSKNPNWSRQNGLFKQVIVANGRLVGLNKDNKLYTTPTDTMSTSTLKWQAIPSPPSLLKQISYDGERVCGITTSNTVLCTTFDPTKPLDCLAMGSWTLLWLGMRIGNDSTPGAKRRALRCASAPSKQLFTAPTGKIATSSLKWPLIVSPTPTPLTQISYDPTKSLNRHSVPGANIAVDKASSELDDVAIVPGELEQVVVGSKRSIIGVNIEDEVWFSPKILPSLAWVQISGQIYKSVSLDNGKFVCVVHARTRSCWRTDAIPVGLDPWNQLFAASTGTIKLQLILPPPTLLSQISYDGQCVCGITTASTILRTAFDPSKPFDWYSVPGSNIAVVSVQGDNVFASTTDSTLLLNST</sequence>
<dbReference type="AlphaFoldDB" id="A0A3R6XRA2"/>
<dbReference type="PANTHER" id="PTHR23250:SF1">
    <property type="entry name" value="TECTONIN BETA-PROPELLER REPEAT-CONTAINING PROTEIN 1"/>
    <property type="match status" value="1"/>
</dbReference>
<evidence type="ECO:0008006" key="4">
    <source>
        <dbReference type="Google" id="ProtNLM"/>
    </source>
</evidence>
<comment type="caution">
    <text evidence="2">The sequence shown here is derived from an EMBL/GenBank/DDBJ whole genome shotgun (WGS) entry which is preliminary data.</text>
</comment>
<organism evidence="2 3">
    <name type="scientific">Aphanomyces astaci</name>
    <name type="common">Crayfish plague agent</name>
    <dbReference type="NCBI Taxonomy" id="112090"/>
    <lineage>
        <taxon>Eukaryota</taxon>
        <taxon>Sar</taxon>
        <taxon>Stramenopiles</taxon>
        <taxon>Oomycota</taxon>
        <taxon>Saprolegniomycetes</taxon>
        <taxon>Saprolegniales</taxon>
        <taxon>Verrucalvaceae</taxon>
        <taxon>Aphanomyces</taxon>
    </lineage>
</organism>
<dbReference type="PANTHER" id="PTHR23250">
    <property type="entry name" value="DYSFERLIN-RELATED"/>
    <property type="match status" value="1"/>
</dbReference>
<protein>
    <recommendedName>
        <fullName evidence="4">Ig-like domain-containing protein</fullName>
    </recommendedName>
</protein>
<evidence type="ECO:0000256" key="1">
    <source>
        <dbReference type="SAM" id="SignalP"/>
    </source>
</evidence>
<dbReference type="InterPro" id="IPR051513">
    <property type="entry name" value="Tectonin_beta-prop"/>
</dbReference>